<dbReference type="RefSeq" id="WP_114985677.1">
    <property type="nucleotide sequence ID" value="NZ_CP027806.1"/>
</dbReference>
<dbReference type="Proteomes" id="UP000254808">
    <property type="component" value="Chromosome"/>
</dbReference>
<dbReference type="OrthoDB" id="1119824at2"/>
<dbReference type="EMBL" id="CP027806">
    <property type="protein sequence ID" value="AXI99955.1"/>
    <property type="molecule type" value="Genomic_DNA"/>
</dbReference>
<dbReference type="AlphaFoldDB" id="A0A345UHK4"/>
<evidence type="ECO:0000313" key="2">
    <source>
        <dbReference type="Proteomes" id="UP000254808"/>
    </source>
</evidence>
<gene>
    <name evidence="1" type="ORF">CYPRO_0672</name>
</gene>
<proteinExistence type="predicted"/>
<sequence>MEKELLHLFLPAGLLDRFEIERFEQSRIEGSAIASTLHIYLVEKNQLPPGYAPDEWESKGFCESKTIQDFAIRTNLVYLVFRRRRWRSKSDPNHTITSDLAFLAKGAKMTAELSAFLKGTGQNP</sequence>
<reference evidence="1 2" key="1">
    <citation type="submission" date="2018-03" db="EMBL/GenBank/DDBJ databases">
        <title>Phenotypic and genomic properties of Cyclonatronum proteinivorum gen. nov., sp. nov., a haloalkaliphilic bacteroidete from soda lakes possessing Na+-translocating rhodopsin.</title>
        <authorList>
            <person name="Toshchakov S.V."/>
            <person name="Korzhenkov A."/>
            <person name="Samarov N.I."/>
            <person name="Kublanov I.V."/>
            <person name="Muntyan M.S."/>
            <person name="Sorokin D.Y."/>
        </authorList>
    </citation>
    <scope>NUCLEOTIDE SEQUENCE [LARGE SCALE GENOMIC DNA]</scope>
    <source>
        <strain evidence="1 2">Omega</strain>
    </source>
</reference>
<evidence type="ECO:0008006" key="3">
    <source>
        <dbReference type="Google" id="ProtNLM"/>
    </source>
</evidence>
<organism evidence="1 2">
    <name type="scientific">Cyclonatronum proteinivorum</name>
    <dbReference type="NCBI Taxonomy" id="1457365"/>
    <lineage>
        <taxon>Bacteria</taxon>
        <taxon>Pseudomonadati</taxon>
        <taxon>Balneolota</taxon>
        <taxon>Balneolia</taxon>
        <taxon>Balneolales</taxon>
        <taxon>Cyclonatronaceae</taxon>
        <taxon>Cyclonatronum</taxon>
    </lineage>
</organism>
<name>A0A345UHK4_9BACT</name>
<keyword evidence="2" id="KW-1185">Reference proteome</keyword>
<protein>
    <recommendedName>
        <fullName evidence="3">Transposase</fullName>
    </recommendedName>
</protein>
<dbReference type="KEGG" id="cprv:CYPRO_0672"/>
<evidence type="ECO:0000313" key="1">
    <source>
        <dbReference type="EMBL" id="AXI99955.1"/>
    </source>
</evidence>
<accession>A0A345UHK4</accession>